<evidence type="ECO:0000313" key="2">
    <source>
        <dbReference type="EMBL" id="JAE30362.1"/>
    </source>
</evidence>
<protein>
    <submittedName>
        <fullName evidence="2">Uncharacterized protein</fullName>
    </submittedName>
</protein>
<accession>A0A0A9H0R4</accession>
<dbReference type="EMBL" id="GBRH01167534">
    <property type="protein sequence ID" value="JAE30362.1"/>
    <property type="molecule type" value="Transcribed_RNA"/>
</dbReference>
<feature type="compositionally biased region" description="Polar residues" evidence="1">
    <location>
        <begin position="31"/>
        <end position="48"/>
    </location>
</feature>
<organism evidence="2">
    <name type="scientific">Arundo donax</name>
    <name type="common">Giant reed</name>
    <name type="synonym">Donax arundinaceus</name>
    <dbReference type="NCBI Taxonomy" id="35708"/>
    <lineage>
        <taxon>Eukaryota</taxon>
        <taxon>Viridiplantae</taxon>
        <taxon>Streptophyta</taxon>
        <taxon>Embryophyta</taxon>
        <taxon>Tracheophyta</taxon>
        <taxon>Spermatophyta</taxon>
        <taxon>Magnoliopsida</taxon>
        <taxon>Liliopsida</taxon>
        <taxon>Poales</taxon>
        <taxon>Poaceae</taxon>
        <taxon>PACMAD clade</taxon>
        <taxon>Arundinoideae</taxon>
        <taxon>Arundineae</taxon>
        <taxon>Arundo</taxon>
    </lineage>
</organism>
<proteinExistence type="predicted"/>
<feature type="region of interest" description="Disordered" evidence="1">
    <location>
        <begin position="31"/>
        <end position="69"/>
    </location>
</feature>
<reference evidence="2" key="2">
    <citation type="journal article" date="2015" name="Data Brief">
        <title>Shoot transcriptome of the giant reed, Arundo donax.</title>
        <authorList>
            <person name="Barrero R.A."/>
            <person name="Guerrero F.D."/>
            <person name="Moolhuijzen P."/>
            <person name="Goolsby J.A."/>
            <person name="Tidwell J."/>
            <person name="Bellgard S.E."/>
            <person name="Bellgard M.I."/>
        </authorList>
    </citation>
    <scope>NUCLEOTIDE SEQUENCE</scope>
    <source>
        <tissue evidence="2">Shoot tissue taken approximately 20 cm above the soil surface</tissue>
    </source>
</reference>
<name>A0A0A9H0R4_ARUDO</name>
<sequence length="69" mass="7613">MHGEEDGRHSTVTTIEAFDSLMVGMSFPAGQQLQSRASQVQISTSSGGQRRWRMMNTSSPPKRMLQGSK</sequence>
<evidence type="ECO:0000256" key="1">
    <source>
        <dbReference type="SAM" id="MobiDB-lite"/>
    </source>
</evidence>
<reference evidence="2" key="1">
    <citation type="submission" date="2014-09" db="EMBL/GenBank/DDBJ databases">
        <authorList>
            <person name="Magalhaes I.L.F."/>
            <person name="Oliveira U."/>
            <person name="Santos F.R."/>
            <person name="Vidigal T.H.D.A."/>
            <person name="Brescovit A.D."/>
            <person name="Santos A.J."/>
        </authorList>
    </citation>
    <scope>NUCLEOTIDE SEQUENCE</scope>
    <source>
        <tissue evidence="2">Shoot tissue taken approximately 20 cm above the soil surface</tissue>
    </source>
</reference>
<dbReference type="AlphaFoldDB" id="A0A0A9H0R4"/>